<dbReference type="Gene3D" id="2.170.140.10">
    <property type="entry name" value="Chitin binding domain"/>
    <property type="match status" value="2"/>
</dbReference>
<feature type="domain" description="Chitin-binding type-2" evidence="6">
    <location>
        <begin position="463"/>
        <end position="518"/>
    </location>
</feature>
<evidence type="ECO:0000259" key="5">
    <source>
        <dbReference type="PROSITE" id="PS01180"/>
    </source>
</evidence>
<dbReference type="SUPFAM" id="SSF49854">
    <property type="entry name" value="Spermadhesin, CUB domain"/>
    <property type="match status" value="3"/>
</dbReference>
<dbReference type="Proteomes" id="UP000198287">
    <property type="component" value="Unassembled WGS sequence"/>
</dbReference>
<keyword evidence="2" id="KW-1015">Disulfide bond</keyword>
<keyword evidence="1" id="KW-0677">Repeat</keyword>
<dbReference type="InterPro" id="IPR035914">
    <property type="entry name" value="Sperma_CUB_dom_sf"/>
</dbReference>
<dbReference type="AlphaFoldDB" id="A0A226EIA1"/>
<accession>A0A226EIA1</accession>
<evidence type="ECO:0000256" key="3">
    <source>
        <dbReference type="PROSITE-ProRule" id="PRU00059"/>
    </source>
</evidence>
<dbReference type="GO" id="GO:0008061">
    <property type="term" value="F:chitin binding"/>
    <property type="evidence" value="ECO:0007669"/>
    <property type="project" value="InterPro"/>
</dbReference>
<dbReference type="InterPro" id="IPR000859">
    <property type="entry name" value="CUB_dom"/>
</dbReference>
<evidence type="ECO:0000259" key="6">
    <source>
        <dbReference type="PROSITE" id="PS50940"/>
    </source>
</evidence>
<sequence>MSRIFLSYVGLLSLGWNVAWGANETSGIYTSPGYPSPFPSYSTQNTRIELPGTNTTVFLHFEKLDLRSTSSSNPALLRVYDGTSSSSEKIAEFTGNTVSFDVESTTNNMYLTFSSNSYPGAAGSGVYATYTTVNNHYNLSDGTGSISTPNYPNPYPDSEVIHWTIRQPTYAFTRVEIHDFETEECCDSLSVRNGPTSSSAELQLLAGDNGYTPFTFMSTEKAIFLRFISNGFSSFRYILGGSSGEVKSLNFPSNYTTYLAEQWVITVPFTNMSVLLEFKSFDTELGDLLTIRNGDRDTSPIVGQYSGSQLPPIYISSANKLFVSFVSRDGATNRGIFATYLAVYRSDYTTTTQAPICTEDGVYRIPFPGFCEKYYQCVNYHAYEQSCAPGMFFDPAMSECNFADLVDCPWFTTFPTTEPSVCPPDGIEFIPIPGHSTSTGCLNGTLFNPVTRRCEPAENVECEIICPEEGVVNVPKPGSCVEYVMCAEGTPIPQRCPDGTLFDPIDLRCKPADEVVCQ</sequence>
<dbReference type="InterPro" id="IPR002557">
    <property type="entry name" value="Chitin-bd_dom"/>
</dbReference>
<dbReference type="STRING" id="158441.A0A226EIA1"/>
<dbReference type="GO" id="GO:0005576">
    <property type="term" value="C:extracellular region"/>
    <property type="evidence" value="ECO:0007669"/>
    <property type="project" value="InterPro"/>
</dbReference>
<evidence type="ECO:0000313" key="8">
    <source>
        <dbReference type="Proteomes" id="UP000198287"/>
    </source>
</evidence>
<dbReference type="PANTHER" id="PTHR24251">
    <property type="entry name" value="OVOCHYMASE-RELATED"/>
    <property type="match status" value="1"/>
</dbReference>
<keyword evidence="4" id="KW-0732">Signal</keyword>
<dbReference type="SMART" id="SM00494">
    <property type="entry name" value="ChtBD2"/>
    <property type="match status" value="3"/>
</dbReference>
<evidence type="ECO:0000256" key="2">
    <source>
        <dbReference type="ARBA" id="ARBA00023157"/>
    </source>
</evidence>
<dbReference type="PROSITE" id="PS01180">
    <property type="entry name" value="CUB"/>
    <property type="match status" value="2"/>
</dbReference>
<organism evidence="7 8">
    <name type="scientific">Folsomia candida</name>
    <name type="common">Springtail</name>
    <dbReference type="NCBI Taxonomy" id="158441"/>
    <lineage>
        <taxon>Eukaryota</taxon>
        <taxon>Metazoa</taxon>
        <taxon>Ecdysozoa</taxon>
        <taxon>Arthropoda</taxon>
        <taxon>Hexapoda</taxon>
        <taxon>Collembola</taxon>
        <taxon>Entomobryomorpha</taxon>
        <taxon>Isotomoidea</taxon>
        <taxon>Isotomidae</taxon>
        <taxon>Proisotominae</taxon>
        <taxon>Folsomia</taxon>
    </lineage>
</organism>
<proteinExistence type="predicted"/>
<dbReference type="EMBL" id="LNIX01000004">
    <property type="protein sequence ID" value="OXA56471.1"/>
    <property type="molecule type" value="Genomic_DNA"/>
</dbReference>
<dbReference type="SUPFAM" id="SSF57625">
    <property type="entry name" value="Invertebrate chitin-binding proteins"/>
    <property type="match status" value="3"/>
</dbReference>
<dbReference type="Gene3D" id="2.60.120.290">
    <property type="entry name" value="Spermadhesin, CUB domain"/>
    <property type="match status" value="3"/>
</dbReference>
<feature type="domain" description="CUB" evidence="5">
    <location>
        <begin position="235"/>
        <end position="343"/>
    </location>
</feature>
<dbReference type="PANTHER" id="PTHR24251:SF30">
    <property type="entry name" value="MEMBRANE FRIZZLED-RELATED PROTEIN"/>
    <property type="match status" value="1"/>
</dbReference>
<protein>
    <submittedName>
        <fullName evidence="7">Cubilin</fullName>
    </submittedName>
</protein>
<dbReference type="SMART" id="SM00042">
    <property type="entry name" value="CUB"/>
    <property type="match status" value="3"/>
</dbReference>
<dbReference type="InterPro" id="IPR036508">
    <property type="entry name" value="Chitin-bd_dom_sf"/>
</dbReference>
<reference evidence="7 8" key="1">
    <citation type="submission" date="2015-12" db="EMBL/GenBank/DDBJ databases">
        <title>The genome of Folsomia candida.</title>
        <authorList>
            <person name="Faddeeva A."/>
            <person name="Derks M.F."/>
            <person name="Anvar Y."/>
            <person name="Smit S."/>
            <person name="Van Straalen N."/>
            <person name="Roelofs D."/>
        </authorList>
    </citation>
    <scope>NUCLEOTIDE SEQUENCE [LARGE SCALE GENOMIC DNA]</scope>
    <source>
        <strain evidence="7 8">VU population</strain>
        <tissue evidence="7">Whole body</tissue>
    </source>
</reference>
<keyword evidence="8" id="KW-1185">Reference proteome</keyword>
<feature type="domain" description="Chitin-binding type-2" evidence="6">
    <location>
        <begin position="354"/>
        <end position="410"/>
    </location>
</feature>
<evidence type="ECO:0000313" key="7">
    <source>
        <dbReference type="EMBL" id="OXA56471.1"/>
    </source>
</evidence>
<dbReference type="OrthoDB" id="6020543at2759"/>
<feature type="domain" description="CUB" evidence="5">
    <location>
        <begin position="18"/>
        <end position="133"/>
    </location>
</feature>
<comment type="caution">
    <text evidence="7">The sequence shown here is derived from an EMBL/GenBank/DDBJ whole genome shotgun (WGS) entry which is preliminary data.</text>
</comment>
<comment type="caution">
    <text evidence="3">Lacks conserved residue(s) required for the propagation of feature annotation.</text>
</comment>
<name>A0A226EIA1_FOLCA</name>
<dbReference type="Pfam" id="PF00431">
    <property type="entry name" value="CUB"/>
    <property type="match status" value="3"/>
</dbReference>
<dbReference type="Pfam" id="PF01607">
    <property type="entry name" value="CBM_14"/>
    <property type="match status" value="2"/>
</dbReference>
<evidence type="ECO:0000256" key="1">
    <source>
        <dbReference type="ARBA" id="ARBA00022737"/>
    </source>
</evidence>
<gene>
    <name evidence="7" type="ORF">Fcan01_08675</name>
</gene>
<dbReference type="CDD" id="cd00041">
    <property type="entry name" value="CUB"/>
    <property type="match status" value="3"/>
</dbReference>
<feature type="chain" id="PRO_5012126904" evidence="4">
    <location>
        <begin position="22"/>
        <end position="518"/>
    </location>
</feature>
<dbReference type="PROSITE" id="PS50940">
    <property type="entry name" value="CHIT_BIND_II"/>
    <property type="match status" value="2"/>
</dbReference>
<evidence type="ECO:0000256" key="4">
    <source>
        <dbReference type="SAM" id="SignalP"/>
    </source>
</evidence>
<feature type="signal peptide" evidence="4">
    <location>
        <begin position="1"/>
        <end position="21"/>
    </location>
</feature>